<dbReference type="InterPro" id="IPR058979">
    <property type="entry name" value="LysC-like"/>
</dbReference>
<evidence type="ECO:0000313" key="2">
    <source>
        <dbReference type="Proteomes" id="UP000319481"/>
    </source>
</evidence>
<dbReference type="Proteomes" id="UP000319481">
    <property type="component" value="Unassembled WGS sequence"/>
</dbReference>
<dbReference type="EMBL" id="SGNZ01000001">
    <property type="protein sequence ID" value="TRA96862.1"/>
    <property type="molecule type" value="Genomic_DNA"/>
</dbReference>
<sequence>MNDVFGKAATVAAFVMVITMLTACQTTEPKVITQVQVQRIEVPRSLLTCSAEPVYGSVTVSVKDLMKFADQLAKAGADCRSKLDAVKRIVEGQ</sequence>
<evidence type="ECO:0000313" key="1">
    <source>
        <dbReference type="EMBL" id="TRA96862.1"/>
    </source>
</evidence>
<protein>
    <submittedName>
        <fullName evidence="1">Uncharacterized protein</fullName>
    </submittedName>
</protein>
<comment type="caution">
    <text evidence="1">The sequence shown here is derived from an EMBL/GenBank/DDBJ whole genome shotgun (WGS) entry which is preliminary data.</text>
</comment>
<dbReference type="Pfam" id="PF23793">
    <property type="entry name" value="LysC"/>
    <property type="match status" value="1"/>
</dbReference>
<accession>A0ABY3BW80</accession>
<reference evidence="1 2" key="1">
    <citation type="journal article" date="2019" name="Appl. Microbiol. Biotechnol.">
        <title>Differential efficiency of wild type rhizogenic strains for rol gene transformation of plants.</title>
        <authorList>
            <person name="Desmet S."/>
            <person name="De Keyser E."/>
            <person name="Van Vaerenbergh J."/>
            <person name="Baeyen S."/>
            <person name="Van Huylenbroeck J."/>
            <person name="Geelen D."/>
            <person name="Dhooghe E."/>
        </authorList>
    </citation>
    <scope>NUCLEOTIDE SEQUENCE [LARGE SCALE GENOMIC DNA]</scope>
    <source>
        <strain evidence="1 2">GBBC3283</strain>
    </source>
</reference>
<organism evidence="1 2">
    <name type="scientific">Agrobacterium salinitolerans</name>
    <dbReference type="NCBI Taxonomy" id="1183413"/>
    <lineage>
        <taxon>Bacteria</taxon>
        <taxon>Pseudomonadati</taxon>
        <taxon>Pseudomonadota</taxon>
        <taxon>Alphaproteobacteria</taxon>
        <taxon>Hyphomicrobiales</taxon>
        <taxon>Rhizobiaceae</taxon>
        <taxon>Rhizobium/Agrobacterium group</taxon>
        <taxon>Agrobacterium</taxon>
    </lineage>
</organism>
<dbReference type="RefSeq" id="WP_142911566.1">
    <property type="nucleotide sequence ID" value="NZ_JAPZLP010000001.1"/>
</dbReference>
<proteinExistence type="predicted"/>
<keyword evidence="2" id="KW-1185">Reference proteome</keyword>
<gene>
    <name evidence="1" type="ORF">EXN23_01075</name>
</gene>
<dbReference type="PROSITE" id="PS51257">
    <property type="entry name" value="PROKAR_LIPOPROTEIN"/>
    <property type="match status" value="1"/>
</dbReference>
<name>A0ABY3BW80_9HYPH</name>